<keyword evidence="7" id="KW-0256">Endoplasmic reticulum</keyword>
<accession>A0A8J3YIX2</accession>
<evidence type="ECO:0000256" key="11">
    <source>
        <dbReference type="SAM" id="Phobius"/>
    </source>
</evidence>
<evidence type="ECO:0000256" key="3">
    <source>
        <dbReference type="ARBA" id="ARBA00022502"/>
    </source>
</evidence>
<dbReference type="Proteomes" id="UP000619260">
    <property type="component" value="Unassembled WGS sequence"/>
</dbReference>
<comment type="caution">
    <text evidence="12">The sequence shown here is derived from an EMBL/GenBank/DDBJ whole genome shotgun (WGS) entry which is preliminary data.</text>
</comment>
<keyword evidence="3" id="KW-0337">GPI-anchor biosynthesis</keyword>
<evidence type="ECO:0000256" key="4">
    <source>
        <dbReference type="ARBA" id="ARBA00022676"/>
    </source>
</evidence>
<dbReference type="PANTHER" id="PTHR12468:SF2">
    <property type="entry name" value="GPI MANNOSYLTRANSFERASE 2"/>
    <property type="match status" value="1"/>
</dbReference>
<organism evidence="12 13">
    <name type="scientific">Virgisporangium aliadipatigenens</name>
    <dbReference type="NCBI Taxonomy" id="741659"/>
    <lineage>
        <taxon>Bacteria</taxon>
        <taxon>Bacillati</taxon>
        <taxon>Actinomycetota</taxon>
        <taxon>Actinomycetes</taxon>
        <taxon>Micromonosporales</taxon>
        <taxon>Micromonosporaceae</taxon>
        <taxon>Virgisporangium</taxon>
    </lineage>
</organism>
<keyword evidence="13" id="KW-1185">Reference proteome</keyword>
<evidence type="ECO:0000313" key="12">
    <source>
        <dbReference type="EMBL" id="GIJ45127.1"/>
    </source>
</evidence>
<comment type="pathway">
    <text evidence="2">Glycolipid biosynthesis; glycosylphosphatidylinositol-anchor biosynthesis.</text>
</comment>
<feature type="transmembrane region" description="Helical" evidence="11">
    <location>
        <begin position="214"/>
        <end position="243"/>
    </location>
</feature>
<dbReference type="InterPro" id="IPR007315">
    <property type="entry name" value="PIG-V/Gpi18"/>
</dbReference>
<comment type="subcellular location">
    <subcellularLocation>
        <location evidence="1">Endoplasmic reticulum membrane</location>
        <topology evidence="1">Multi-pass membrane protein</topology>
    </subcellularLocation>
</comment>
<keyword evidence="9 11" id="KW-0472">Membrane</keyword>
<evidence type="ECO:0000256" key="8">
    <source>
        <dbReference type="ARBA" id="ARBA00022989"/>
    </source>
</evidence>
<reference evidence="12" key="1">
    <citation type="submission" date="2021-01" db="EMBL/GenBank/DDBJ databases">
        <title>Whole genome shotgun sequence of Virgisporangium aliadipatigenens NBRC 105644.</title>
        <authorList>
            <person name="Komaki H."/>
            <person name="Tamura T."/>
        </authorList>
    </citation>
    <scope>NUCLEOTIDE SEQUENCE</scope>
    <source>
        <strain evidence="12">NBRC 105644</strain>
    </source>
</reference>
<feature type="region of interest" description="Disordered" evidence="10">
    <location>
        <begin position="1"/>
        <end position="42"/>
    </location>
</feature>
<keyword evidence="6 11" id="KW-0812">Transmembrane</keyword>
<gene>
    <name evidence="12" type="ORF">Val02_20130</name>
</gene>
<protein>
    <recommendedName>
        <fullName evidence="14">Mannosyltransferase PIG-V</fullName>
    </recommendedName>
</protein>
<dbReference type="GO" id="GO:0006506">
    <property type="term" value="P:GPI anchor biosynthetic process"/>
    <property type="evidence" value="ECO:0007669"/>
    <property type="project" value="UniProtKB-UniPathway"/>
</dbReference>
<evidence type="ECO:0000256" key="6">
    <source>
        <dbReference type="ARBA" id="ARBA00022692"/>
    </source>
</evidence>
<dbReference type="GO" id="GO:0031501">
    <property type="term" value="C:mannosyltransferase complex"/>
    <property type="evidence" value="ECO:0007669"/>
    <property type="project" value="TreeGrafter"/>
</dbReference>
<evidence type="ECO:0000256" key="2">
    <source>
        <dbReference type="ARBA" id="ARBA00004687"/>
    </source>
</evidence>
<evidence type="ECO:0000256" key="7">
    <source>
        <dbReference type="ARBA" id="ARBA00022824"/>
    </source>
</evidence>
<dbReference type="PANTHER" id="PTHR12468">
    <property type="entry name" value="GPI MANNOSYLTRANSFERASE 2"/>
    <property type="match status" value="1"/>
</dbReference>
<dbReference type="AlphaFoldDB" id="A0A8J3YIX2"/>
<feature type="transmembrane region" description="Helical" evidence="11">
    <location>
        <begin position="406"/>
        <end position="423"/>
    </location>
</feature>
<evidence type="ECO:0000313" key="13">
    <source>
        <dbReference type="Proteomes" id="UP000619260"/>
    </source>
</evidence>
<dbReference type="EMBL" id="BOPF01000006">
    <property type="protein sequence ID" value="GIJ45127.1"/>
    <property type="molecule type" value="Genomic_DNA"/>
</dbReference>
<feature type="transmembrane region" description="Helical" evidence="11">
    <location>
        <begin position="176"/>
        <end position="194"/>
    </location>
</feature>
<dbReference type="RefSeq" id="WP_203898677.1">
    <property type="nucleotide sequence ID" value="NZ_BOPF01000006.1"/>
</dbReference>
<sequence>MNRPVPGVDESPDAEVAGTPVREEPAAENVAESPADSPQSPPGAWALWRPSVVAGACTWVAGLVLYVLATVVAWFPVDGTQGVAPAPIGFRPILDSWAKWDTVWYVMIAESGYQSDSRAAAFFPLYPMTVRVVRTVLFIDTFPAAILVSLVCALVALILVHRFVSEAIDSAHARRTTWYLLAFPTGFYLVAAYNESMFIALLVGSLYCMRRGHWWTAAVLAGFSGATRMIGVVLGLAFVYEYLRQRGFSLRKVGVEALAVTLIPVGLALYMLYLWNAFGDAMYFNEAQKAWFREGYQWPWTTVADTWELIATSTSWLDPNTVRNMYNLLTVLIGLVFLVLALVGPWKLGRENAYLVIFSVFVIMLPVLSPIHSYYPLSSMVRYVLECLPIFMVLARMGRSPTFHQIFLTATVGLQGVAIVSFVQDKFVG</sequence>
<dbReference type="GO" id="GO:0000009">
    <property type="term" value="F:alpha-1,6-mannosyltransferase activity"/>
    <property type="evidence" value="ECO:0007669"/>
    <property type="project" value="InterPro"/>
</dbReference>
<evidence type="ECO:0000256" key="1">
    <source>
        <dbReference type="ARBA" id="ARBA00004477"/>
    </source>
</evidence>
<dbReference type="UniPathway" id="UPA00196"/>
<proteinExistence type="predicted"/>
<feature type="transmembrane region" description="Helical" evidence="11">
    <location>
        <begin position="52"/>
        <end position="75"/>
    </location>
</feature>
<keyword evidence="4" id="KW-0328">Glycosyltransferase</keyword>
<evidence type="ECO:0008006" key="14">
    <source>
        <dbReference type="Google" id="ProtNLM"/>
    </source>
</evidence>
<name>A0A8J3YIX2_9ACTN</name>
<feature type="transmembrane region" description="Helical" evidence="11">
    <location>
        <begin position="255"/>
        <end position="275"/>
    </location>
</feature>
<dbReference type="GO" id="GO:0016020">
    <property type="term" value="C:membrane"/>
    <property type="evidence" value="ECO:0007669"/>
    <property type="project" value="GOC"/>
</dbReference>
<feature type="transmembrane region" description="Helical" evidence="11">
    <location>
        <begin position="353"/>
        <end position="371"/>
    </location>
</feature>
<dbReference type="Pfam" id="PF04188">
    <property type="entry name" value="Mannosyl_trans2"/>
    <property type="match status" value="1"/>
</dbReference>
<keyword evidence="8 11" id="KW-1133">Transmembrane helix</keyword>
<evidence type="ECO:0000256" key="5">
    <source>
        <dbReference type="ARBA" id="ARBA00022679"/>
    </source>
</evidence>
<evidence type="ECO:0000256" key="10">
    <source>
        <dbReference type="SAM" id="MobiDB-lite"/>
    </source>
</evidence>
<evidence type="ECO:0000256" key="9">
    <source>
        <dbReference type="ARBA" id="ARBA00023136"/>
    </source>
</evidence>
<dbReference type="GO" id="GO:0004376">
    <property type="term" value="F:GPI mannosyltransferase activity"/>
    <property type="evidence" value="ECO:0007669"/>
    <property type="project" value="InterPro"/>
</dbReference>
<keyword evidence="5" id="KW-0808">Transferase</keyword>
<feature type="transmembrane region" description="Helical" evidence="11">
    <location>
        <begin position="142"/>
        <end position="164"/>
    </location>
</feature>
<feature type="transmembrane region" description="Helical" evidence="11">
    <location>
        <begin position="325"/>
        <end position="346"/>
    </location>
</feature>